<feature type="region of interest" description="Disordered" evidence="1">
    <location>
        <begin position="608"/>
        <end position="789"/>
    </location>
</feature>
<dbReference type="OrthoDB" id="8882621at2759"/>
<feature type="compositionally biased region" description="Low complexity" evidence="1">
    <location>
        <begin position="276"/>
        <end position="291"/>
    </location>
</feature>
<keyword evidence="4" id="KW-1185">Reference proteome</keyword>
<feature type="region of interest" description="Disordered" evidence="1">
    <location>
        <begin position="276"/>
        <end position="527"/>
    </location>
</feature>
<feature type="compositionally biased region" description="Basic and acidic residues" evidence="1">
    <location>
        <begin position="685"/>
        <end position="702"/>
    </location>
</feature>
<dbReference type="EMBL" id="OU900094">
    <property type="protein sequence ID" value="CAG9854088.1"/>
    <property type="molecule type" value="Genomic_DNA"/>
</dbReference>
<feature type="region of interest" description="Disordered" evidence="1">
    <location>
        <begin position="1538"/>
        <end position="1576"/>
    </location>
</feature>
<organism evidence="3 4">
    <name type="scientific">Phyllotreta striolata</name>
    <name type="common">Striped flea beetle</name>
    <name type="synonym">Crioceris striolata</name>
    <dbReference type="NCBI Taxonomy" id="444603"/>
    <lineage>
        <taxon>Eukaryota</taxon>
        <taxon>Metazoa</taxon>
        <taxon>Ecdysozoa</taxon>
        <taxon>Arthropoda</taxon>
        <taxon>Hexapoda</taxon>
        <taxon>Insecta</taxon>
        <taxon>Pterygota</taxon>
        <taxon>Neoptera</taxon>
        <taxon>Endopterygota</taxon>
        <taxon>Coleoptera</taxon>
        <taxon>Polyphaga</taxon>
        <taxon>Cucujiformia</taxon>
        <taxon>Chrysomeloidea</taxon>
        <taxon>Chrysomelidae</taxon>
        <taxon>Galerucinae</taxon>
        <taxon>Alticini</taxon>
        <taxon>Phyllotreta</taxon>
    </lineage>
</organism>
<feature type="compositionally biased region" description="Basic and acidic residues" evidence="1">
    <location>
        <begin position="989"/>
        <end position="1006"/>
    </location>
</feature>
<dbReference type="PANTHER" id="PTHR21557:SF2">
    <property type="entry name" value="CORDON-BLEU PROTEIN-LIKE 1"/>
    <property type="match status" value="1"/>
</dbReference>
<evidence type="ECO:0000256" key="1">
    <source>
        <dbReference type="SAM" id="MobiDB-lite"/>
    </source>
</evidence>
<feature type="compositionally biased region" description="Polar residues" evidence="1">
    <location>
        <begin position="703"/>
        <end position="725"/>
    </location>
</feature>
<dbReference type="Proteomes" id="UP001153712">
    <property type="component" value="Chromosome 1"/>
</dbReference>
<feature type="compositionally biased region" description="Basic and acidic residues" evidence="1">
    <location>
        <begin position="965"/>
        <end position="976"/>
    </location>
</feature>
<evidence type="ECO:0000313" key="3">
    <source>
        <dbReference type="EMBL" id="CAG9854088.1"/>
    </source>
</evidence>
<gene>
    <name evidence="3" type="ORF">PHYEVI_LOCUS553</name>
</gene>
<feature type="compositionally biased region" description="Polar residues" evidence="1">
    <location>
        <begin position="477"/>
        <end position="492"/>
    </location>
</feature>
<feature type="compositionally biased region" description="Polar residues" evidence="1">
    <location>
        <begin position="377"/>
        <end position="387"/>
    </location>
</feature>
<feature type="compositionally biased region" description="Polar residues" evidence="1">
    <location>
        <begin position="743"/>
        <end position="758"/>
    </location>
</feature>
<reference evidence="3" key="1">
    <citation type="submission" date="2022-01" db="EMBL/GenBank/DDBJ databases">
        <authorList>
            <person name="King R."/>
        </authorList>
    </citation>
    <scope>NUCLEOTIDE SEQUENCE</scope>
</reference>
<feature type="region of interest" description="Disordered" evidence="1">
    <location>
        <begin position="569"/>
        <end position="591"/>
    </location>
</feature>
<dbReference type="Gene3D" id="3.10.20.90">
    <property type="entry name" value="Phosphatidylinositol 3-kinase Catalytic Subunit, Chain A, domain 1"/>
    <property type="match status" value="1"/>
</dbReference>
<dbReference type="PANTHER" id="PTHR21557">
    <property type="entry name" value="CORDON-BLEU"/>
    <property type="match status" value="1"/>
</dbReference>
<feature type="region of interest" description="Disordered" evidence="1">
    <location>
        <begin position="948"/>
        <end position="1007"/>
    </location>
</feature>
<dbReference type="PROSITE" id="PS51082">
    <property type="entry name" value="WH2"/>
    <property type="match status" value="1"/>
</dbReference>
<feature type="domain" description="WH2" evidence="2">
    <location>
        <begin position="1590"/>
        <end position="1610"/>
    </location>
</feature>
<feature type="compositionally biased region" description="Basic and acidic residues" evidence="1">
    <location>
        <begin position="346"/>
        <end position="372"/>
    </location>
</feature>
<feature type="region of interest" description="Disordered" evidence="1">
    <location>
        <begin position="1283"/>
        <end position="1322"/>
    </location>
</feature>
<sequence>MMLSTNVLCLKKKKKRTYSLNGGKVNWKIRKAEKNESDGGATVNMLQITEDTPPDMLAGAMDLTVHLPTGRIAKMSVERSTPMMDLLVQITTAHHLQLSNYSLQALGTAPSSDHRDKILPYKPNTPIGTLDTQHVKVVPKMRSIPATKNAPPGHQPFESTFRLKVHLPRNQLYVTRVSRNVKLEDIMNKVCEEKILDPVKYEFKHPGNLDETLDPKLTLSDYQITEIYVVAKGTVSLSQAFSSSDIMALRKEEERKQMHNKTGGGVFNLIFRRGKSSMGSGSVSSDTRSISPTHSDDSRSVTPPAVIQKTMLPPPKQDPPAERPKPPQRKRRPAPKPPQQQPPKEAGAEELSRKAEEKLPEENGEAQLRRCEGGTMISHSRTSSDSSGYHEASVLSENGNMSLPRRPKSAFVGSGDVEKLSKMHSQSTSNLSKMASHSKSTMSLGVTGRKKKAAPAPPPPIRSSNPHIEIETASPVVASQNANDPATHSTPLDTLVAHTAPKPLPRSKNRAPQIPAAKPIPRPRSDILHANRIETIVESGEERSPKGELVLPDKVRNEAVIEEIIKEVISERQLDDNNNDNSVESKDSTARSYQKIVELQKVAHLSIFASPQFRSNVENKSKTSSDNEQLENAGASKDINKSKPIENDDSEGNSNNNKAIEIGELGNDVNDYKPIENSDSGSDNKPIEDSDKGSNKIAKPIENDNSGSNGKKSIQSGDSESSNECKNVALNGVEIAGEEAVNEPQQSKTPSTIDNTVVSPEKKPPEIVGVIPKTPKDNKSTSNKYDSFGKRRFQSSPIAGSFDGEDNSSPFGTRDSSIASALNTFGFIDEFSDVDEKVFSGSLSSMRNLSLKENMFSELYGMHELESTPIGKNQSVSSLRSLRNLPGFMSGDGGMKKWHNVEELNGALLSSPEDGCRWVIGESGSESLASHQTLDSLDSSNRILSISAEQPKPFGSTDSGIAQETNEKLSEPEDTRPPTPPPPPLFVDDPPRAADEPVKDAPKEADPDICDIDWQYQLPSPPQAFRDSSPVTVADFKDSVVTSPELFEKRAAPSISSFDARSASTFAPDEPPLSTLSLEVLEKRKSLVYNRELSTSLKDDMDPYARSLSRFETAFVEVQKSSHRNSEGRYARRPPSATNTLPNFKISTYDRPKERIKVFEDDTIRSSEGGYRQSQRYMAASMESISVRKGTLDAKPAEKEYVFYKDDAASTNYGSAYGDGWSPSKAVSRSKSYLTLNGNSKYKAEKNNSASKGIERSNSLYDVSGLQSLGVMRLIQSKLHTPTSSLENLSADQAKPEQQARREDAAAEEPASSKPEKIYKYQGPPSINMSTWSERPKVPVAVKEDADYKLGNSVSSKLIVNTTNNSVTSSNTFEVKNNDAEQSAPSSVSIKVNGTEVPAENKPGNLVIKIDSAQSQPKAMDNQRFFNHMTAVGYRKPFTDVNKNERPHSVALGSDIDISRVPVVRSVELKKPFREFGNTTITQIGQPEDEKSSFLRFGKLKPTVAPVVRGFRTISKEKEAFVPNSQVPFSQNTLRRTASSAIHDERKAQSQDGNVTESGSNVSAPPPPPMMPKVNLKKPNVRQFEPVVDQRDQLLQAIRDFGGKKGLKTVNV</sequence>
<evidence type="ECO:0000259" key="2">
    <source>
        <dbReference type="PROSITE" id="PS51082"/>
    </source>
</evidence>
<feature type="compositionally biased region" description="Polar residues" evidence="1">
    <location>
        <begin position="423"/>
        <end position="444"/>
    </location>
</feature>
<feature type="compositionally biased region" description="Polar residues" evidence="1">
    <location>
        <begin position="1550"/>
        <end position="1563"/>
    </location>
</feature>
<dbReference type="InterPro" id="IPR003124">
    <property type="entry name" value="WH2_dom"/>
</dbReference>
<protein>
    <recommendedName>
        <fullName evidence="2">WH2 domain-containing protein</fullName>
    </recommendedName>
</protein>
<feature type="compositionally biased region" description="Basic and acidic residues" evidence="1">
    <location>
        <begin position="1294"/>
        <end position="1305"/>
    </location>
</feature>
<feature type="region of interest" description="Disordered" evidence="1">
    <location>
        <begin position="1122"/>
        <end position="1144"/>
    </location>
</feature>
<dbReference type="InterPro" id="IPR039895">
    <property type="entry name" value="COBL-like"/>
</dbReference>
<evidence type="ECO:0000313" key="4">
    <source>
        <dbReference type="Proteomes" id="UP001153712"/>
    </source>
</evidence>
<proteinExistence type="predicted"/>
<name>A0A9N9XHH1_PHYSR</name>
<accession>A0A9N9XHH1</accession>
<dbReference type="GO" id="GO:0003785">
    <property type="term" value="F:actin monomer binding"/>
    <property type="evidence" value="ECO:0007669"/>
    <property type="project" value="InterPro"/>
</dbReference>